<sequence>MSERGGQPPPKKRRTNDRQRSKSADLTVNNEYEDVVEKLKGADKESAVKAAKKLKQMLSNAAKIGGFVAHRRNLEDLVSVFSRETALLGTSMYHEDIHRYSISILANCCYIDKTTSTGNQIRRASRSFLDQAVRIFESTTSNIEIRVATCRLIGNLCNNKELGPVGCQATRSFSIESLFF</sequence>
<dbReference type="CTD" id="8580672"/>
<keyword evidence="3" id="KW-1185">Reference proteome</keyword>
<dbReference type="PANTHER" id="PTHR23312">
    <property type="entry name" value="ARMC5 ARMADILLO REPEAT-CONTAINING -RELATED"/>
    <property type="match status" value="1"/>
</dbReference>
<reference evidence="2 3" key="1">
    <citation type="journal article" date="2003" name="PLoS Biol.">
        <title>The genome sequence of Caenorhabditis briggsae: a platform for comparative genomics.</title>
        <authorList>
            <person name="Stein L.D."/>
            <person name="Bao Z."/>
            <person name="Blasiar D."/>
            <person name="Blumenthal T."/>
            <person name="Brent M.R."/>
            <person name="Chen N."/>
            <person name="Chinwalla A."/>
            <person name="Clarke L."/>
            <person name="Clee C."/>
            <person name="Coghlan A."/>
            <person name="Coulson A."/>
            <person name="D'Eustachio P."/>
            <person name="Fitch D.H."/>
            <person name="Fulton L.A."/>
            <person name="Fulton R.E."/>
            <person name="Griffiths-Jones S."/>
            <person name="Harris T.W."/>
            <person name="Hillier L.W."/>
            <person name="Kamath R."/>
            <person name="Kuwabara P.E."/>
            <person name="Mardis E.R."/>
            <person name="Marra M.A."/>
            <person name="Miner T.L."/>
            <person name="Minx P."/>
            <person name="Mullikin J.C."/>
            <person name="Plumb R.W."/>
            <person name="Rogers J."/>
            <person name="Schein J.E."/>
            <person name="Sohrmann M."/>
            <person name="Spieth J."/>
            <person name="Stajich J.E."/>
            <person name="Wei C."/>
            <person name="Willey D."/>
            <person name="Wilson R.K."/>
            <person name="Durbin R."/>
            <person name="Waterston R.H."/>
        </authorList>
    </citation>
    <scope>NUCLEOTIDE SEQUENCE [LARGE SCALE GENOMIC DNA]</scope>
    <source>
        <strain evidence="2 3">AF16</strain>
    </source>
</reference>
<dbReference type="PANTHER" id="PTHR23312:SF8">
    <property type="entry name" value="ARMADILLO REPEAT-CONTAINING PROTEIN 5"/>
    <property type="match status" value="1"/>
</dbReference>
<name>A8XE70_CAEBR</name>
<evidence type="ECO:0000256" key="1">
    <source>
        <dbReference type="SAM" id="MobiDB-lite"/>
    </source>
</evidence>
<dbReference type="InterPro" id="IPR011989">
    <property type="entry name" value="ARM-like"/>
</dbReference>
<dbReference type="eggNOG" id="ENOG502THEV">
    <property type="taxonomic scope" value="Eukaryota"/>
</dbReference>
<dbReference type="OMA" id="ANCCYID"/>
<gene>
    <name evidence="2 4" type="ORF">CBG11868</name>
    <name evidence="2" type="ORF">CBG_11868</name>
</gene>
<proteinExistence type="predicted"/>
<evidence type="ECO:0000313" key="3">
    <source>
        <dbReference type="Proteomes" id="UP000008549"/>
    </source>
</evidence>
<accession>A8XE70</accession>
<dbReference type="HOGENOM" id="CLU_128389_0_0_1"/>
<dbReference type="Proteomes" id="UP000008549">
    <property type="component" value="Unassembled WGS sequence"/>
</dbReference>
<evidence type="ECO:0000313" key="2">
    <source>
        <dbReference type="EMBL" id="CAP30942.1"/>
    </source>
</evidence>
<protein>
    <submittedName>
        <fullName evidence="2">Protein CBG11868</fullName>
    </submittedName>
</protein>
<reference evidence="2 3" key="2">
    <citation type="journal article" date="2011" name="PLoS Genet.">
        <title>Caenorhabditis briggsae recombinant inbred line genotypes reveal inter-strain incompatibility and the evolution of recombination.</title>
        <authorList>
            <person name="Ross J.A."/>
            <person name="Koboldt D.C."/>
            <person name="Staisch J.E."/>
            <person name="Chamberlin H.M."/>
            <person name="Gupta B.P."/>
            <person name="Miller R.D."/>
            <person name="Baird S.E."/>
            <person name="Haag E.S."/>
        </authorList>
    </citation>
    <scope>NUCLEOTIDE SEQUENCE [LARGE SCALE GENOMIC DNA]</scope>
    <source>
        <strain evidence="2 3">AF16</strain>
    </source>
</reference>
<dbReference type="RefSeq" id="XP_002638676.1">
    <property type="nucleotide sequence ID" value="XM_002638630.1"/>
</dbReference>
<dbReference type="EMBL" id="HE601268">
    <property type="protein sequence ID" value="CAP30942.1"/>
    <property type="molecule type" value="Genomic_DNA"/>
</dbReference>
<dbReference type="Gene3D" id="1.25.10.10">
    <property type="entry name" value="Leucine-rich Repeat Variant"/>
    <property type="match status" value="1"/>
</dbReference>
<dbReference type="InParanoid" id="A8XE70"/>
<organism evidence="2 3">
    <name type="scientific">Caenorhabditis briggsae</name>
    <dbReference type="NCBI Taxonomy" id="6238"/>
    <lineage>
        <taxon>Eukaryota</taxon>
        <taxon>Metazoa</taxon>
        <taxon>Ecdysozoa</taxon>
        <taxon>Nematoda</taxon>
        <taxon>Chromadorea</taxon>
        <taxon>Rhabditida</taxon>
        <taxon>Rhabditina</taxon>
        <taxon>Rhabditomorpha</taxon>
        <taxon>Rhabditoidea</taxon>
        <taxon>Rhabditidae</taxon>
        <taxon>Peloderinae</taxon>
        <taxon>Caenorhabditis</taxon>
    </lineage>
</organism>
<evidence type="ECO:0000313" key="4">
    <source>
        <dbReference type="WormBase" id="CBG11868"/>
    </source>
</evidence>
<dbReference type="GeneID" id="8580672"/>
<dbReference type="AlphaFoldDB" id="A8XE70"/>
<dbReference type="KEGG" id="cbr:CBG_11868"/>
<dbReference type="WormBase" id="CBG11868">
    <property type="protein sequence ID" value="CBP44786"/>
    <property type="gene ID" value="WBGene00032910"/>
</dbReference>
<feature type="region of interest" description="Disordered" evidence="1">
    <location>
        <begin position="1"/>
        <end position="27"/>
    </location>
</feature>